<evidence type="ECO:0000256" key="16">
    <source>
        <dbReference type="ARBA" id="ARBA00040893"/>
    </source>
</evidence>
<reference evidence="24 25" key="1">
    <citation type="submission" date="2024-09" db="EMBL/GenBank/DDBJ databases">
        <title>A chromosome-level genome assembly of Gray's grenadier anchovy, Coilia grayii.</title>
        <authorList>
            <person name="Fu Z."/>
        </authorList>
    </citation>
    <scope>NUCLEOTIDE SEQUENCE [LARGE SCALE GENOMIC DNA]</scope>
    <source>
        <strain evidence="24">G4</strain>
        <tissue evidence="24">Muscle</tissue>
    </source>
</reference>
<evidence type="ECO:0000256" key="4">
    <source>
        <dbReference type="ARBA" id="ARBA00022499"/>
    </source>
</evidence>
<dbReference type="FunFam" id="1.20.5.990:FF:000003">
    <property type="entry name" value="NF-kappa-B essential modulator isoform X1"/>
    <property type="match status" value="1"/>
</dbReference>
<dbReference type="InterPro" id="IPR051301">
    <property type="entry name" value="Optineurin/NFkB_EssMod"/>
</dbReference>
<dbReference type="Pfam" id="PF11577">
    <property type="entry name" value="NEMO"/>
    <property type="match status" value="1"/>
</dbReference>
<feature type="compositionally biased region" description="Polar residues" evidence="22">
    <location>
        <begin position="27"/>
        <end position="36"/>
    </location>
</feature>
<dbReference type="Pfam" id="PF18414">
    <property type="entry name" value="zf_C2H2_10"/>
    <property type="match status" value="1"/>
</dbReference>
<keyword evidence="4" id="KW-1017">Isopeptide bond</keyword>
<dbReference type="InterPro" id="IPR034735">
    <property type="entry name" value="NEMO_ZF"/>
</dbReference>
<protein>
    <recommendedName>
        <fullName evidence="16">NF-kappa-B essential modulator</fullName>
    </recommendedName>
    <alternativeName>
        <fullName evidence="18">IkB kinase-associated protein 1</fullName>
    </alternativeName>
    <alternativeName>
        <fullName evidence="19">Inhibitor of nuclear factor kappa-B kinase subunit gamma</fullName>
    </alternativeName>
    <alternativeName>
        <fullName evidence="17">NF-kappa-B essential modifier</fullName>
    </alternativeName>
</protein>
<evidence type="ECO:0000256" key="5">
    <source>
        <dbReference type="ARBA" id="ARBA00022553"/>
    </source>
</evidence>
<dbReference type="InterPro" id="IPR032419">
    <property type="entry name" value="CC2-LZ_dom"/>
</dbReference>
<feature type="domain" description="CCHC NOA-type" evidence="23">
    <location>
        <begin position="561"/>
        <end position="591"/>
    </location>
</feature>
<comment type="subcellular location">
    <subcellularLocation>
        <location evidence="2">Cytoplasm</location>
    </subcellularLocation>
    <subcellularLocation>
        <location evidence="1">Nucleus</location>
    </subcellularLocation>
</comment>
<organism evidence="24 25">
    <name type="scientific">Coilia grayii</name>
    <name type="common">Gray's grenadier anchovy</name>
    <dbReference type="NCBI Taxonomy" id="363190"/>
    <lineage>
        <taxon>Eukaryota</taxon>
        <taxon>Metazoa</taxon>
        <taxon>Chordata</taxon>
        <taxon>Craniata</taxon>
        <taxon>Vertebrata</taxon>
        <taxon>Euteleostomi</taxon>
        <taxon>Actinopterygii</taxon>
        <taxon>Neopterygii</taxon>
        <taxon>Teleostei</taxon>
        <taxon>Clupei</taxon>
        <taxon>Clupeiformes</taxon>
        <taxon>Clupeoidei</taxon>
        <taxon>Engraulidae</taxon>
        <taxon>Coilinae</taxon>
        <taxon>Coilia</taxon>
    </lineage>
</organism>
<evidence type="ECO:0000256" key="17">
    <source>
        <dbReference type="ARBA" id="ARBA00041525"/>
    </source>
</evidence>
<evidence type="ECO:0000256" key="3">
    <source>
        <dbReference type="ARBA" id="ARBA00022490"/>
    </source>
</evidence>
<dbReference type="Gene3D" id="1.20.5.990">
    <property type="entry name" value="Nemo cc2-lz domain - 1d5 darpin complex"/>
    <property type="match status" value="1"/>
</dbReference>
<evidence type="ECO:0000256" key="18">
    <source>
        <dbReference type="ARBA" id="ARBA00041660"/>
    </source>
</evidence>
<keyword evidence="8 20" id="KW-0863">Zinc-finger</keyword>
<dbReference type="EMBL" id="JBHFQA010000001">
    <property type="protein sequence ID" value="KAL2103943.1"/>
    <property type="molecule type" value="Genomic_DNA"/>
</dbReference>
<comment type="caution">
    <text evidence="24">The sequence shown here is derived from an EMBL/GenBank/DDBJ whole genome shotgun (WGS) entry which is preliminary data.</text>
</comment>
<feature type="region of interest" description="Disordered" evidence="22">
    <location>
        <begin position="205"/>
        <end position="224"/>
    </location>
</feature>
<dbReference type="GO" id="GO:0005634">
    <property type="term" value="C:nucleus"/>
    <property type="evidence" value="ECO:0007669"/>
    <property type="project" value="UniProtKB-SubCell"/>
</dbReference>
<keyword evidence="10" id="KW-0832">Ubl conjugation</keyword>
<evidence type="ECO:0000313" key="24">
    <source>
        <dbReference type="EMBL" id="KAL2103943.1"/>
    </source>
</evidence>
<evidence type="ECO:0000256" key="7">
    <source>
        <dbReference type="ARBA" id="ARBA00022763"/>
    </source>
</evidence>
<dbReference type="InterPro" id="IPR021063">
    <property type="entry name" value="NEMO_N"/>
</dbReference>
<evidence type="ECO:0000256" key="19">
    <source>
        <dbReference type="ARBA" id="ARBA00043239"/>
    </source>
</evidence>
<dbReference type="CDD" id="cd09803">
    <property type="entry name" value="UBAN"/>
    <property type="match status" value="1"/>
</dbReference>
<dbReference type="GO" id="GO:0008270">
    <property type="term" value="F:zinc ion binding"/>
    <property type="evidence" value="ECO:0007669"/>
    <property type="project" value="UniProtKB-KW"/>
</dbReference>
<evidence type="ECO:0000256" key="10">
    <source>
        <dbReference type="ARBA" id="ARBA00022843"/>
    </source>
</evidence>
<evidence type="ECO:0000256" key="6">
    <source>
        <dbReference type="ARBA" id="ARBA00022723"/>
    </source>
</evidence>
<feature type="region of interest" description="Disordered" evidence="22">
    <location>
        <begin position="1"/>
        <end position="41"/>
    </location>
</feature>
<evidence type="ECO:0000256" key="14">
    <source>
        <dbReference type="ARBA" id="ARBA00023163"/>
    </source>
</evidence>
<evidence type="ECO:0000256" key="11">
    <source>
        <dbReference type="ARBA" id="ARBA00023015"/>
    </source>
</evidence>
<keyword evidence="5" id="KW-0597">Phosphoprotein</keyword>
<dbReference type="FunFam" id="1.20.5.390:FF:000002">
    <property type="entry name" value="NF-kappa-B essential modulator isoform X1"/>
    <property type="match status" value="1"/>
</dbReference>
<dbReference type="PROSITE" id="PS51801">
    <property type="entry name" value="ZF_CCHC_NOA"/>
    <property type="match status" value="1"/>
</dbReference>
<dbReference type="Pfam" id="PF16516">
    <property type="entry name" value="CC2-LZ"/>
    <property type="match status" value="1"/>
</dbReference>
<evidence type="ECO:0000313" key="25">
    <source>
        <dbReference type="Proteomes" id="UP001591681"/>
    </source>
</evidence>
<dbReference type="GO" id="GO:0006974">
    <property type="term" value="P:DNA damage response"/>
    <property type="evidence" value="ECO:0007669"/>
    <property type="project" value="UniProtKB-KW"/>
</dbReference>
<keyword evidence="6" id="KW-0479">Metal-binding</keyword>
<dbReference type="AlphaFoldDB" id="A0ABD1KXQ5"/>
<keyword evidence="15" id="KW-0539">Nucleus</keyword>
<evidence type="ECO:0000256" key="22">
    <source>
        <dbReference type="SAM" id="MobiDB-lite"/>
    </source>
</evidence>
<sequence>MVQPQPHAGSTLQWEMNGEEAVGAGSNGSFGPSSEGSLRVPPEMAGNELLLQVMDDNYKLREALKRSTCSLRDRCSEMEGWQRKAKEEREFLSCRFREAKALVERLAQENQVLLGKLNHNASLPGSRSMTTLAETGSQAAETDLKSPPSDRNGLQDSLESAEDNLDTEKENVEKPRSLPGEGSNEFLQLLKSHKEKLEEMMRELRRKNEDLEKDKAESEKEKDGLRVKVDQLQARLRQLNLQPGGAVMAEAVQRSDAPPPVSDSNAQIARVKEELTATQGRYKELKEKLDNHLKSSVHRGRTEAQLKQKEKDCAQLAKDSESLKAQVTSLLGELQERQTCLEKSDEKRRELEEKLGTTTEVLQGREQDLERERRQHTVNLDKLLMKVQNLEAARENDRLVITEERRKLAQLQHAYTCLFQDYDAKLKAENQHRSAPSGEVGDLANRLVEAEKALALKQDLIDKLKEEVEQQRSTLETVPVLTAQAEIYKADFLAEREAREKLNQTKEELSELLNQAKADIERLKQEGSSRAQLEAMKYRHQHLPAPAPFNQAQAPQPFPRAEEQPDFRCPKCGYQAPDMDTLQIHVMDCIQ</sequence>
<keyword evidence="13" id="KW-1015">Disulfide bond</keyword>
<gene>
    <name evidence="24" type="ORF">ACEWY4_000811</name>
</gene>
<dbReference type="Gene3D" id="1.20.5.390">
    <property type="entry name" value="L1 transposable element, trimerization domain"/>
    <property type="match status" value="2"/>
</dbReference>
<dbReference type="GO" id="GO:0005737">
    <property type="term" value="C:cytoplasm"/>
    <property type="evidence" value="ECO:0007669"/>
    <property type="project" value="UniProtKB-SubCell"/>
</dbReference>
<evidence type="ECO:0000256" key="2">
    <source>
        <dbReference type="ARBA" id="ARBA00004496"/>
    </source>
</evidence>
<keyword evidence="3" id="KW-0963">Cytoplasm</keyword>
<evidence type="ECO:0000256" key="15">
    <source>
        <dbReference type="ARBA" id="ARBA00023242"/>
    </source>
</evidence>
<feature type="coiled-coil region" evidence="21">
    <location>
        <begin position="268"/>
        <end position="393"/>
    </location>
</feature>
<feature type="region of interest" description="Disordered" evidence="22">
    <location>
        <begin position="133"/>
        <end position="185"/>
    </location>
</feature>
<proteinExistence type="predicted"/>
<accession>A0ABD1KXQ5</accession>
<keyword evidence="11" id="KW-0805">Transcription regulation</keyword>
<dbReference type="Proteomes" id="UP001591681">
    <property type="component" value="Unassembled WGS sequence"/>
</dbReference>
<feature type="coiled-coil region" evidence="21">
    <location>
        <begin position="447"/>
        <end position="526"/>
    </location>
</feature>
<keyword evidence="12 21" id="KW-0175">Coiled coil</keyword>
<dbReference type="PANTHER" id="PTHR31553">
    <property type="entry name" value="NF-KAPPA-B ESSENTIAL MODULATOR"/>
    <property type="match status" value="1"/>
</dbReference>
<keyword evidence="14" id="KW-0804">Transcription</keyword>
<keyword evidence="9" id="KW-0862">Zinc</keyword>
<feature type="compositionally biased region" description="Basic and acidic residues" evidence="22">
    <location>
        <begin position="166"/>
        <end position="176"/>
    </location>
</feature>
<evidence type="ECO:0000256" key="12">
    <source>
        <dbReference type="ARBA" id="ARBA00023054"/>
    </source>
</evidence>
<dbReference type="PANTHER" id="PTHR31553:SF3">
    <property type="entry name" value="NF-KAPPA-B ESSENTIAL MODULATOR"/>
    <property type="match status" value="1"/>
</dbReference>
<keyword evidence="7" id="KW-0227">DNA damage</keyword>
<name>A0ABD1KXQ5_9TELE</name>
<evidence type="ECO:0000256" key="13">
    <source>
        <dbReference type="ARBA" id="ARBA00023157"/>
    </source>
</evidence>
<evidence type="ECO:0000256" key="9">
    <source>
        <dbReference type="ARBA" id="ARBA00022833"/>
    </source>
</evidence>
<evidence type="ECO:0000256" key="8">
    <source>
        <dbReference type="ARBA" id="ARBA00022771"/>
    </source>
</evidence>
<evidence type="ECO:0000259" key="23">
    <source>
        <dbReference type="PROSITE" id="PS51801"/>
    </source>
</evidence>
<keyword evidence="25" id="KW-1185">Reference proteome</keyword>
<evidence type="ECO:0000256" key="1">
    <source>
        <dbReference type="ARBA" id="ARBA00004123"/>
    </source>
</evidence>
<evidence type="ECO:0000256" key="20">
    <source>
        <dbReference type="PROSITE-ProRule" id="PRU01142"/>
    </source>
</evidence>
<evidence type="ECO:0000256" key="21">
    <source>
        <dbReference type="SAM" id="Coils"/>
    </source>
</evidence>